<dbReference type="VEuPathDB" id="AmoebaDB:EIN_066040"/>
<evidence type="ECO:0000313" key="1">
    <source>
        <dbReference type="EMBL" id="ELP84319.1"/>
    </source>
</evidence>
<dbReference type="Proteomes" id="UP000014680">
    <property type="component" value="Unassembled WGS sequence"/>
</dbReference>
<protein>
    <submittedName>
        <fullName evidence="1">Uncharacterized protein</fullName>
    </submittedName>
</protein>
<dbReference type="AlphaFoldDB" id="A0A0A1TVC1"/>
<evidence type="ECO:0000313" key="2">
    <source>
        <dbReference type="Proteomes" id="UP000014680"/>
    </source>
</evidence>
<dbReference type="KEGG" id="eiv:EIN_066040"/>
<name>A0A0A1TVC1_ENTIV</name>
<dbReference type="EMBL" id="KB207140">
    <property type="protein sequence ID" value="ELP84319.1"/>
    <property type="molecule type" value="Genomic_DNA"/>
</dbReference>
<sequence length="297" mass="35333">MALIRKLFKMIHLKESENELKYALLNEKREKCPLLFKNIIKNFESRMSEVKMVSFLESLVILLNSENGGALADEIVLRHKTCASLKRLIKRSQILDPFCQYVDSLITIQHLHFTYNTFKSEMYTYSDVVEYIRLCSHSWTLLSNISLNQTVFYFENPLLRIVFYEQCILLCKTLNCLMEVIKHISFATEEDLESLIQSINTLENLKYLFTKKTQEWTVQQEYGKLSMLSFYQMSPFVIFMKEMLKRKRLGKQTKKQEIEIHKYLNTTEYDFVNNVVKVESFVSFRYRKVYIQSAVKL</sequence>
<organism evidence="1 2">
    <name type="scientific">Entamoeba invadens IP1</name>
    <dbReference type="NCBI Taxonomy" id="370355"/>
    <lineage>
        <taxon>Eukaryota</taxon>
        <taxon>Amoebozoa</taxon>
        <taxon>Evosea</taxon>
        <taxon>Archamoebae</taxon>
        <taxon>Mastigamoebida</taxon>
        <taxon>Entamoebidae</taxon>
        <taxon>Entamoeba</taxon>
    </lineage>
</organism>
<dbReference type="RefSeq" id="XP_004183665.1">
    <property type="nucleotide sequence ID" value="XM_004183617.1"/>
</dbReference>
<proteinExistence type="predicted"/>
<gene>
    <name evidence="1" type="ORF">EIN_066040</name>
</gene>
<accession>A0A0A1TVC1</accession>
<dbReference type="GeneID" id="14883304"/>
<reference evidence="1 2" key="1">
    <citation type="submission" date="2012-10" db="EMBL/GenBank/DDBJ databases">
        <authorList>
            <person name="Zafar N."/>
            <person name="Inman J."/>
            <person name="Hall N."/>
            <person name="Lorenzi H."/>
            <person name="Caler E."/>
        </authorList>
    </citation>
    <scope>NUCLEOTIDE SEQUENCE [LARGE SCALE GENOMIC DNA]</scope>
    <source>
        <strain evidence="1 2">IP1</strain>
    </source>
</reference>
<keyword evidence="2" id="KW-1185">Reference proteome</keyword>